<feature type="chain" id="PRO_5004171723" evidence="5">
    <location>
        <begin position="22"/>
        <end position="155"/>
    </location>
</feature>
<gene>
    <name evidence="7" type="ORF">R2601_11644</name>
</gene>
<feature type="domain" description="Cytochrome c" evidence="6">
    <location>
        <begin position="38"/>
        <end position="136"/>
    </location>
</feature>
<dbReference type="InterPro" id="IPR051459">
    <property type="entry name" value="Cytochrome_c-type_DH"/>
</dbReference>
<dbReference type="GO" id="GO:0020037">
    <property type="term" value="F:heme binding"/>
    <property type="evidence" value="ECO:0007669"/>
    <property type="project" value="InterPro"/>
</dbReference>
<keyword evidence="5" id="KW-0732">Signal</keyword>
<dbReference type="OrthoDB" id="9811281at2"/>
<evidence type="ECO:0000256" key="4">
    <source>
        <dbReference type="PROSITE-ProRule" id="PRU00433"/>
    </source>
</evidence>
<dbReference type="SUPFAM" id="SSF46626">
    <property type="entry name" value="Cytochrome c"/>
    <property type="match status" value="1"/>
</dbReference>
<evidence type="ECO:0000256" key="1">
    <source>
        <dbReference type="ARBA" id="ARBA00022617"/>
    </source>
</evidence>
<dbReference type="PROSITE" id="PS51007">
    <property type="entry name" value="CYTC"/>
    <property type="match status" value="1"/>
</dbReference>
<comment type="caution">
    <text evidence="7">The sequence shown here is derived from an EMBL/GenBank/DDBJ whole genome shotgun (WGS) entry which is preliminary data.</text>
</comment>
<keyword evidence="1 4" id="KW-0349">Heme</keyword>
<accession>Q0FIZ2</accession>
<feature type="signal peptide" evidence="5">
    <location>
        <begin position="1"/>
        <end position="21"/>
    </location>
</feature>
<dbReference type="GO" id="GO:0009055">
    <property type="term" value="F:electron transfer activity"/>
    <property type="evidence" value="ECO:0007669"/>
    <property type="project" value="InterPro"/>
</dbReference>
<keyword evidence="8" id="KW-1185">Reference proteome</keyword>
<dbReference type="STRING" id="314265.R2601_11644"/>
<evidence type="ECO:0000256" key="5">
    <source>
        <dbReference type="SAM" id="SignalP"/>
    </source>
</evidence>
<evidence type="ECO:0000313" key="7">
    <source>
        <dbReference type="EMBL" id="EAU44131.1"/>
    </source>
</evidence>
<proteinExistence type="predicted"/>
<dbReference type="EMBL" id="AATQ01000054">
    <property type="protein sequence ID" value="EAU44131.1"/>
    <property type="molecule type" value="Genomic_DNA"/>
</dbReference>
<dbReference type="Pfam" id="PF00034">
    <property type="entry name" value="Cytochrom_C"/>
    <property type="match status" value="1"/>
</dbReference>
<dbReference type="RefSeq" id="WP_007793922.1">
    <property type="nucleotide sequence ID" value="NZ_DS022276.1"/>
</dbReference>
<evidence type="ECO:0000313" key="8">
    <source>
        <dbReference type="Proteomes" id="UP000006230"/>
    </source>
</evidence>
<evidence type="ECO:0000256" key="3">
    <source>
        <dbReference type="ARBA" id="ARBA00023004"/>
    </source>
</evidence>
<dbReference type="InterPro" id="IPR009056">
    <property type="entry name" value="Cyt_c-like_dom"/>
</dbReference>
<dbReference type="HOGENOM" id="CLU_127672_2_0_5"/>
<reference evidence="7 8" key="1">
    <citation type="journal article" date="2010" name="J. Bacteriol.">
        <title>Genome sequences of Pelagibaca bermudensis HTCC2601T and Maritimibacter alkaliphilus HTCC2654T, the type strains of two marine Roseobacter genera.</title>
        <authorList>
            <person name="Thrash J.C."/>
            <person name="Cho J.C."/>
            <person name="Ferriera S."/>
            <person name="Johnson J."/>
            <person name="Vergin K.L."/>
            <person name="Giovannoni S.J."/>
        </authorList>
    </citation>
    <scope>NUCLEOTIDE SEQUENCE [LARGE SCALE GENOMIC DNA]</scope>
    <source>
        <strain evidence="8">DSM 26914 / JCM 13377 / KCTC 12554 / HTCC2601</strain>
    </source>
</reference>
<name>Q0FIZ2_SALBH</name>
<dbReference type="Proteomes" id="UP000006230">
    <property type="component" value="Unassembled WGS sequence"/>
</dbReference>
<dbReference type="InterPro" id="IPR036909">
    <property type="entry name" value="Cyt_c-like_dom_sf"/>
</dbReference>
<sequence>MKRIAIGVGAAALLAGGWALAQMAAEPVPGLFPYTDATRVANGKRLYGENCAACHGAQLEGQSDWKERDADGFLPAPPHDPTGHTWHHPDQQLLAIVTHGTEAIVGGDYRSNMMGFGEILDEAEIVDVMAYIKSTWPEEVIEIHNEINARSSAYR</sequence>
<dbReference type="GO" id="GO:0046872">
    <property type="term" value="F:metal ion binding"/>
    <property type="evidence" value="ECO:0007669"/>
    <property type="project" value="UniProtKB-KW"/>
</dbReference>
<dbReference type="AlphaFoldDB" id="Q0FIZ2"/>
<keyword evidence="3 4" id="KW-0408">Iron</keyword>
<dbReference type="eggNOG" id="COG2010">
    <property type="taxonomic scope" value="Bacteria"/>
</dbReference>
<evidence type="ECO:0000259" key="6">
    <source>
        <dbReference type="PROSITE" id="PS51007"/>
    </source>
</evidence>
<dbReference type="PANTHER" id="PTHR35008">
    <property type="entry name" value="BLL4482 PROTEIN-RELATED"/>
    <property type="match status" value="1"/>
</dbReference>
<organism evidence="7 8">
    <name type="scientific">Salipiger bermudensis (strain DSM 26914 / JCM 13377 / KCTC 12554 / HTCC2601)</name>
    <name type="common">Pelagibaca bermudensis</name>
    <dbReference type="NCBI Taxonomy" id="314265"/>
    <lineage>
        <taxon>Bacteria</taxon>
        <taxon>Pseudomonadati</taxon>
        <taxon>Pseudomonadota</taxon>
        <taxon>Alphaproteobacteria</taxon>
        <taxon>Rhodobacterales</taxon>
        <taxon>Roseobacteraceae</taxon>
        <taxon>Salipiger</taxon>
    </lineage>
</organism>
<dbReference type="PANTHER" id="PTHR35008:SF4">
    <property type="entry name" value="BLL4482 PROTEIN"/>
    <property type="match status" value="1"/>
</dbReference>
<evidence type="ECO:0000256" key="2">
    <source>
        <dbReference type="ARBA" id="ARBA00022723"/>
    </source>
</evidence>
<protein>
    <submittedName>
        <fullName evidence="7">Probable c-type cytochrome</fullName>
    </submittedName>
</protein>
<dbReference type="Gene3D" id="1.10.760.10">
    <property type="entry name" value="Cytochrome c-like domain"/>
    <property type="match status" value="1"/>
</dbReference>
<keyword evidence="2 4" id="KW-0479">Metal-binding</keyword>